<protein>
    <submittedName>
        <fullName evidence="1">Uncharacterized protein</fullName>
    </submittedName>
</protein>
<keyword evidence="2" id="KW-1185">Reference proteome</keyword>
<sequence>MARNKPTTEKAIAFMAKNPTYFGSAGGVDLYEHPILGDESPIMAITADGRVKRTHLWEMSGIESEVSELRKL</sequence>
<reference evidence="1 2" key="1">
    <citation type="submission" date="2021-09" db="EMBL/GenBank/DDBJ databases">
        <authorList>
            <person name="Bringhurst R.M."/>
        </authorList>
    </citation>
    <scope>NUCLEOTIDE SEQUENCE [LARGE SCALE GENOMIC DNA]</scope>
</reference>
<dbReference type="RefSeq" id="YP_010738820.1">
    <property type="nucleotide sequence ID" value="NC_073032.1"/>
</dbReference>
<name>A0AAE8YN24_9CAUD</name>
<dbReference type="EMBL" id="OK275492">
    <property type="protein sequence ID" value="UGL62733.1"/>
    <property type="molecule type" value="Genomic_DNA"/>
</dbReference>
<accession>A0AAE8YN24</accession>
<proteinExistence type="predicted"/>
<dbReference type="GeneID" id="79586201"/>
<dbReference type="KEGG" id="vg:79586201"/>
<evidence type="ECO:0000313" key="1">
    <source>
        <dbReference type="EMBL" id="UGL62733.1"/>
    </source>
</evidence>
<evidence type="ECO:0000313" key="2">
    <source>
        <dbReference type="Proteomes" id="UP000828647"/>
    </source>
</evidence>
<organism evidence="1 2">
    <name type="scientific">Xanthomonas phage FMYAK-P1</name>
    <dbReference type="NCBI Taxonomy" id="2886031"/>
    <lineage>
        <taxon>Viruses</taxon>
        <taxon>Duplodnaviria</taxon>
        <taxon>Heunggongvirae</taxon>
        <taxon>Uroviricota</taxon>
        <taxon>Caudoviricetes</taxon>
        <taxon>Mesyanzhinovviridae</taxon>
        <taxon>Bradleyvirinae</taxon>
        <taxon>Bosavirus</taxon>
        <taxon>Bosavirus FMYAK</taxon>
    </lineage>
</organism>
<dbReference type="Proteomes" id="UP000828647">
    <property type="component" value="Segment"/>
</dbReference>